<evidence type="ECO:0000256" key="1">
    <source>
        <dbReference type="ARBA" id="ARBA00022884"/>
    </source>
</evidence>
<dbReference type="PROSITE" id="PS50102">
    <property type="entry name" value="RRM"/>
    <property type="match status" value="1"/>
</dbReference>
<dbReference type="InterPro" id="IPR000504">
    <property type="entry name" value="RRM_dom"/>
</dbReference>
<dbReference type="Pfam" id="PF00076">
    <property type="entry name" value="RRM_1"/>
    <property type="match status" value="1"/>
</dbReference>
<dbReference type="PANTHER" id="PTHR48025:SF1">
    <property type="entry name" value="RRM DOMAIN-CONTAINING PROTEIN"/>
    <property type="match status" value="1"/>
</dbReference>
<reference evidence="4" key="1">
    <citation type="journal article" date="2020" name="mSystems">
        <title>Genome- and Community-Level Interaction Insights into Carbon Utilization and Element Cycling Functions of Hydrothermarchaeota in Hydrothermal Sediment.</title>
        <authorList>
            <person name="Zhou Z."/>
            <person name="Liu Y."/>
            <person name="Xu W."/>
            <person name="Pan J."/>
            <person name="Luo Z.H."/>
            <person name="Li M."/>
        </authorList>
    </citation>
    <scope>NUCLEOTIDE SEQUENCE [LARGE SCALE GENOMIC DNA]</scope>
    <source>
        <strain evidence="4">SpSt-548</strain>
    </source>
</reference>
<feature type="region of interest" description="Disordered" evidence="2">
    <location>
        <begin position="72"/>
        <end position="108"/>
    </location>
</feature>
<dbReference type="SUPFAM" id="SSF54928">
    <property type="entry name" value="RNA-binding domain, RBD"/>
    <property type="match status" value="1"/>
</dbReference>
<dbReference type="EMBL" id="DSXI01000379">
    <property type="protein sequence ID" value="HGS05355.1"/>
    <property type="molecule type" value="Genomic_DNA"/>
</dbReference>
<accession>A0A7V4LCS8</accession>
<keyword evidence="1" id="KW-0694">RNA-binding</keyword>
<dbReference type="InterPro" id="IPR012677">
    <property type="entry name" value="Nucleotide-bd_a/b_plait_sf"/>
</dbReference>
<dbReference type="SMART" id="SM00360">
    <property type="entry name" value="RRM"/>
    <property type="match status" value="1"/>
</dbReference>
<dbReference type="PANTHER" id="PTHR48025">
    <property type="entry name" value="OS02G0815200 PROTEIN"/>
    <property type="match status" value="1"/>
</dbReference>
<name>A0A7V4LCS8_9BACT</name>
<organism evidence="4">
    <name type="scientific">Desulfobacca acetoxidans</name>
    <dbReference type="NCBI Taxonomy" id="60893"/>
    <lineage>
        <taxon>Bacteria</taxon>
        <taxon>Pseudomonadati</taxon>
        <taxon>Thermodesulfobacteriota</taxon>
        <taxon>Desulfobaccia</taxon>
        <taxon>Desulfobaccales</taxon>
        <taxon>Desulfobaccaceae</taxon>
        <taxon>Desulfobacca</taxon>
    </lineage>
</organism>
<dbReference type="Gene3D" id="3.30.70.330">
    <property type="match status" value="1"/>
</dbReference>
<comment type="caution">
    <text evidence="4">The sequence shown here is derived from an EMBL/GenBank/DDBJ whole genome shotgun (WGS) entry which is preliminary data.</text>
</comment>
<dbReference type="InterPro" id="IPR050502">
    <property type="entry name" value="Euk_RNA-bind_prot"/>
</dbReference>
<proteinExistence type="predicted"/>
<evidence type="ECO:0000313" key="4">
    <source>
        <dbReference type="EMBL" id="HGS05355.1"/>
    </source>
</evidence>
<evidence type="ECO:0000256" key="2">
    <source>
        <dbReference type="SAM" id="MobiDB-lite"/>
    </source>
</evidence>
<gene>
    <name evidence="4" type="ORF">ENT08_06415</name>
</gene>
<dbReference type="AlphaFoldDB" id="A0A7V4LCS8"/>
<protein>
    <submittedName>
        <fullName evidence="4">RNA-binding protein</fullName>
    </submittedName>
</protein>
<sequence>MSMKLYVGNLPEVLTEDQLKTMFAAAGPVSAAKIVTDRFTGQPRGFAFVEMETKADGQRAISMFNGKDLEGNTLKVNEARPMTKGGGRGGGGRPGGGGGGGGRFPRRY</sequence>
<feature type="domain" description="RRM" evidence="3">
    <location>
        <begin position="3"/>
        <end position="81"/>
    </location>
</feature>
<dbReference type="InterPro" id="IPR035979">
    <property type="entry name" value="RBD_domain_sf"/>
</dbReference>
<dbReference type="GO" id="GO:0003729">
    <property type="term" value="F:mRNA binding"/>
    <property type="evidence" value="ECO:0007669"/>
    <property type="project" value="TreeGrafter"/>
</dbReference>
<evidence type="ECO:0000259" key="3">
    <source>
        <dbReference type="PROSITE" id="PS50102"/>
    </source>
</evidence>
<feature type="compositionally biased region" description="Gly residues" evidence="2">
    <location>
        <begin position="84"/>
        <end position="108"/>
    </location>
</feature>